<keyword evidence="3" id="KW-1185">Reference proteome</keyword>
<protein>
    <submittedName>
        <fullName evidence="2">Uncharacterized protein</fullName>
    </submittedName>
</protein>
<evidence type="ECO:0000313" key="3">
    <source>
        <dbReference type="Proteomes" id="UP001417504"/>
    </source>
</evidence>
<dbReference type="Proteomes" id="UP001417504">
    <property type="component" value="Unassembled WGS sequence"/>
</dbReference>
<name>A0AAP0HVF3_9MAGN</name>
<dbReference type="EMBL" id="JBBNAE010000008">
    <property type="protein sequence ID" value="KAK9102988.1"/>
    <property type="molecule type" value="Genomic_DNA"/>
</dbReference>
<feature type="region of interest" description="Disordered" evidence="1">
    <location>
        <begin position="289"/>
        <end position="312"/>
    </location>
</feature>
<accession>A0AAP0HVF3</accession>
<dbReference type="AlphaFoldDB" id="A0AAP0HVF3"/>
<sequence>MMVVLRWHHREKGGDLTTTIGGGALLGVPPLQSREEGTIGAPPPPPLFKVSAKERGWIGVVSTTSFATFTSMASGQRGGYPLASRRRSPPWFGSSEGGGGRRRAPLQDHKGVDMSFPLPNGDDNDWHKEIKVNSSKTCMGFKDVYNDGARMGPRGQISFNWELYWRDAPILKDGGRASGDLIAVTAAIGGLIAVATNIGGGAPLGSPTPIRWRRGPHRRPSFSILSLDHGEGQYWGGFHHPFHPTLTSPTAYQKGYDPLASRWMSPSACESSGGWWWSVTRRGVQTPLMSPRRECKLPPTKLTGQGSVDLGQ</sequence>
<evidence type="ECO:0000256" key="1">
    <source>
        <dbReference type="SAM" id="MobiDB-lite"/>
    </source>
</evidence>
<gene>
    <name evidence="2" type="ORF">Sjap_020242</name>
</gene>
<organism evidence="2 3">
    <name type="scientific">Stephania japonica</name>
    <dbReference type="NCBI Taxonomy" id="461633"/>
    <lineage>
        <taxon>Eukaryota</taxon>
        <taxon>Viridiplantae</taxon>
        <taxon>Streptophyta</taxon>
        <taxon>Embryophyta</taxon>
        <taxon>Tracheophyta</taxon>
        <taxon>Spermatophyta</taxon>
        <taxon>Magnoliopsida</taxon>
        <taxon>Ranunculales</taxon>
        <taxon>Menispermaceae</taxon>
        <taxon>Menispermoideae</taxon>
        <taxon>Cissampelideae</taxon>
        <taxon>Stephania</taxon>
    </lineage>
</organism>
<comment type="caution">
    <text evidence="2">The sequence shown here is derived from an EMBL/GenBank/DDBJ whole genome shotgun (WGS) entry which is preliminary data.</text>
</comment>
<proteinExistence type="predicted"/>
<feature type="region of interest" description="Disordered" evidence="1">
    <location>
        <begin position="78"/>
        <end position="120"/>
    </location>
</feature>
<reference evidence="2 3" key="1">
    <citation type="submission" date="2024-01" db="EMBL/GenBank/DDBJ databases">
        <title>Genome assemblies of Stephania.</title>
        <authorList>
            <person name="Yang L."/>
        </authorList>
    </citation>
    <scope>NUCLEOTIDE SEQUENCE [LARGE SCALE GENOMIC DNA]</scope>
    <source>
        <strain evidence="2">QJT</strain>
        <tissue evidence="2">Leaf</tissue>
    </source>
</reference>
<evidence type="ECO:0000313" key="2">
    <source>
        <dbReference type="EMBL" id="KAK9102988.1"/>
    </source>
</evidence>